<dbReference type="InterPro" id="IPR036188">
    <property type="entry name" value="FAD/NAD-bd_sf"/>
</dbReference>
<protein>
    <submittedName>
        <fullName evidence="7">FAD dependent oxidoreductase</fullName>
    </submittedName>
</protein>
<evidence type="ECO:0000313" key="8">
    <source>
        <dbReference type="Proteomes" id="UP000830671"/>
    </source>
</evidence>
<evidence type="ECO:0000313" key="7">
    <source>
        <dbReference type="EMBL" id="UQC73810.1"/>
    </source>
</evidence>
<dbReference type="GO" id="GO:0051698">
    <property type="term" value="F:saccharopine oxidase activity"/>
    <property type="evidence" value="ECO:0007669"/>
    <property type="project" value="TreeGrafter"/>
</dbReference>
<evidence type="ECO:0000256" key="2">
    <source>
        <dbReference type="ARBA" id="ARBA00010989"/>
    </source>
</evidence>
<dbReference type="Gene3D" id="3.30.9.10">
    <property type="entry name" value="D-Amino Acid Oxidase, subunit A, domain 2"/>
    <property type="match status" value="1"/>
</dbReference>
<name>A0A9Q8SB46_9PEZI</name>
<gene>
    <name evidence="7" type="ORF">CLUP02_00457</name>
</gene>
<keyword evidence="8" id="KW-1185">Reference proteome</keyword>
<dbReference type="PANTHER" id="PTHR10961">
    <property type="entry name" value="PEROXISOMAL SARCOSINE OXIDASE"/>
    <property type="match status" value="1"/>
</dbReference>
<dbReference type="Pfam" id="PF01266">
    <property type="entry name" value="DAO"/>
    <property type="match status" value="1"/>
</dbReference>
<dbReference type="InterPro" id="IPR045170">
    <property type="entry name" value="MTOX"/>
</dbReference>
<evidence type="ECO:0000256" key="5">
    <source>
        <dbReference type="ARBA" id="ARBA00023002"/>
    </source>
</evidence>
<dbReference type="GO" id="GO:0008115">
    <property type="term" value="F:sarcosine oxidase activity"/>
    <property type="evidence" value="ECO:0007669"/>
    <property type="project" value="TreeGrafter"/>
</dbReference>
<keyword evidence="5" id="KW-0560">Oxidoreductase</keyword>
<dbReference type="SUPFAM" id="SSF51905">
    <property type="entry name" value="FAD/NAD(P)-binding domain"/>
    <property type="match status" value="1"/>
</dbReference>
<dbReference type="Proteomes" id="UP000830671">
    <property type="component" value="Chromosome 1"/>
</dbReference>
<evidence type="ECO:0000256" key="4">
    <source>
        <dbReference type="ARBA" id="ARBA00022827"/>
    </source>
</evidence>
<dbReference type="PANTHER" id="PTHR10961:SF37">
    <property type="entry name" value="FAD DEPENDENT OXIDOREDUCTASE DOMAIN-CONTAINING PROTEIN"/>
    <property type="match status" value="1"/>
</dbReference>
<evidence type="ECO:0000259" key="6">
    <source>
        <dbReference type="Pfam" id="PF01266"/>
    </source>
</evidence>
<feature type="domain" description="FAD dependent oxidoreductase" evidence="6">
    <location>
        <begin position="57"/>
        <end position="442"/>
    </location>
</feature>
<keyword evidence="4" id="KW-0274">FAD</keyword>
<comment type="similarity">
    <text evidence="2">Belongs to the MSOX/MTOX family.</text>
</comment>
<evidence type="ECO:0000256" key="3">
    <source>
        <dbReference type="ARBA" id="ARBA00022630"/>
    </source>
</evidence>
<dbReference type="GeneID" id="73334515"/>
<dbReference type="GO" id="GO:0050660">
    <property type="term" value="F:flavin adenine dinucleotide binding"/>
    <property type="evidence" value="ECO:0007669"/>
    <property type="project" value="InterPro"/>
</dbReference>
<dbReference type="InterPro" id="IPR006076">
    <property type="entry name" value="FAD-dep_OxRdtase"/>
</dbReference>
<comment type="cofactor">
    <cofactor evidence="1">
        <name>FAD</name>
        <dbReference type="ChEBI" id="CHEBI:57692"/>
    </cofactor>
</comment>
<dbReference type="EMBL" id="CP019471">
    <property type="protein sequence ID" value="UQC73810.1"/>
    <property type="molecule type" value="Genomic_DNA"/>
</dbReference>
<organism evidence="7 8">
    <name type="scientific">Colletotrichum lupini</name>
    <dbReference type="NCBI Taxonomy" id="145971"/>
    <lineage>
        <taxon>Eukaryota</taxon>
        <taxon>Fungi</taxon>
        <taxon>Dikarya</taxon>
        <taxon>Ascomycota</taxon>
        <taxon>Pezizomycotina</taxon>
        <taxon>Sordariomycetes</taxon>
        <taxon>Hypocreomycetidae</taxon>
        <taxon>Glomerellales</taxon>
        <taxon>Glomerellaceae</taxon>
        <taxon>Colletotrichum</taxon>
        <taxon>Colletotrichum acutatum species complex</taxon>
    </lineage>
</organism>
<sequence length="488" mass="54223">MAPSNECKSHYPVLLRSSCAAPMTISQKQIALQEKHIMAKSSLFTAPQGTGVKSETYIVVGGGIFGLSTIIWLRKYKPDCSIVLIDPTALTNPKAASHDISKIGRNDYPNLPYAKLAIEALRYWETDSFWNPFFHQVGMIRAEPHNNKDKNHNDKAQDVHRALGHESGARWMTPDEVRAEWPAFATADFEGLDRVRYNPQCGWFEAANSLEAARQRVIDEGAKLITAEVTSLLFSSEGDCTGVRLDNGHEVKGVVLLCTGARTSSLLLESAPERKELHAGDRVVATGAVSFTTSVQGAHKDKFEGIPVLKNRIPSVKGESMSMTPDGTLKFNCDMAFTYHQFHAMTGKTMSLAPSSPSLTEWTEDGVPERLKEQARKTLKGLYGDEMNDKVIEKYRVCWDATTPGHDFLISPHSRCKNLYVATGGSFHAWKFFPVIGEYVVKMMHGKLEAEYADMWAWDRKPGGQVANATYDIEGDLGEWLKGEKLEC</sequence>
<accession>A0A9Q8SB46</accession>
<evidence type="ECO:0000256" key="1">
    <source>
        <dbReference type="ARBA" id="ARBA00001974"/>
    </source>
</evidence>
<dbReference type="AlphaFoldDB" id="A0A9Q8SB46"/>
<dbReference type="Gene3D" id="3.50.50.60">
    <property type="entry name" value="FAD/NAD(P)-binding domain"/>
    <property type="match status" value="1"/>
</dbReference>
<proteinExistence type="inferred from homology"/>
<dbReference type="RefSeq" id="XP_049135462.1">
    <property type="nucleotide sequence ID" value="XM_049279505.1"/>
</dbReference>
<dbReference type="KEGG" id="clup:CLUP02_00457"/>
<reference evidence="7" key="1">
    <citation type="journal article" date="2021" name="Mol. Plant Microbe Interact.">
        <title>Complete Genome Sequence of the Plant-Pathogenic Fungus Colletotrichum lupini.</title>
        <authorList>
            <person name="Baroncelli R."/>
            <person name="Pensec F."/>
            <person name="Da Lio D."/>
            <person name="Boufleur T."/>
            <person name="Vicente I."/>
            <person name="Sarrocco S."/>
            <person name="Picot A."/>
            <person name="Baraldi E."/>
            <person name="Sukno S."/>
            <person name="Thon M."/>
            <person name="Le Floch G."/>
        </authorList>
    </citation>
    <scope>NUCLEOTIDE SEQUENCE</scope>
    <source>
        <strain evidence="7">IMI 504893</strain>
    </source>
</reference>
<keyword evidence="3" id="KW-0285">Flavoprotein</keyword>